<feature type="transmembrane region" description="Helical" evidence="6">
    <location>
        <begin position="246"/>
        <end position="276"/>
    </location>
</feature>
<gene>
    <name evidence="7" type="ORF">H8S20_15960</name>
</gene>
<dbReference type="Proteomes" id="UP000596929">
    <property type="component" value="Unassembled WGS sequence"/>
</dbReference>
<reference evidence="7 8" key="1">
    <citation type="submission" date="2020-08" db="EMBL/GenBank/DDBJ databases">
        <title>Genome public.</title>
        <authorList>
            <person name="Liu C."/>
            <person name="Sun Q."/>
        </authorList>
    </citation>
    <scope>NUCLEOTIDE SEQUENCE [LARGE SCALE GENOMIC DNA]</scope>
    <source>
        <strain evidence="7 8">NSJ-6</strain>
    </source>
</reference>
<dbReference type="InterPro" id="IPR017039">
    <property type="entry name" value="Virul_fac_BrkB"/>
</dbReference>
<keyword evidence="4 6" id="KW-1133">Transmembrane helix</keyword>
<evidence type="ECO:0000256" key="2">
    <source>
        <dbReference type="ARBA" id="ARBA00022475"/>
    </source>
</evidence>
<keyword evidence="3 6" id="KW-0812">Transmembrane</keyword>
<evidence type="ECO:0000256" key="1">
    <source>
        <dbReference type="ARBA" id="ARBA00004651"/>
    </source>
</evidence>
<keyword evidence="2" id="KW-1003">Cell membrane</keyword>
<sequence length="284" mass="32090">MSKENRIKKRSFFDFMIYFIIKVKNDDIFALGAQLAYYLILSFFPFLIFLMTIIGFSKLDSMQIIEGLSAILPSSVFELTSTIIVEVVENQYTGLLGVSIVLSMWAASSAFRAVTKGINKAYNLKENRSFIKRAIIALICTFALAFTIVVALVLLVFGNLIGDLLISYIPYNALIGKLWNLIRYIMVLTIMICIFAGIYRYTPAKRISWREAFPGAIVSTIGWLIVSLGFSFYINNFSNYSRLYGSLGAVFVLMTWLYISSIILILGGEINSVLVIRKNNLRIK</sequence>
<keyword evidence="8" id="KW-1185">Reference proteome</keyword>
<proteinExistence type="predicted"/>
<keyword evidence="5 6" id="KW-0472">Membrane</keyword>
<dbReference type="PANTHER" id="PTHR30213">
    <property type="entry name" value="INNER MEMBRANE PROTEIN YHJD"/>
    <property type="match status" value="1"/>
</dbReference>
<evidence type="ECO:0000313" key="7">
    <source>
        <dbReference type="EMBL" id="MBC5630358.1"/>
    </source>
</evidence>
<feature type="transmembrane region" description="Helical" evidence="6">
    <location>
        <begin position="181"/>
        <end position="201"/>
    </location>
</feature>
<protein>
    <submittedName>
        <fullName evidence="7">YihY/virulence factor BrkB family protein</fullName>
    </submittedName>
</protein>
<feature type="transmembrane region" description="Helical" evidence="6">
    <location>
        <begin position="135"/>
        <end position="161"/>
    </location>
</feature>
<name>A0ABR7DG88_9CLOT</name>
<dbReference type="RefSeq" id="WP_042282332.1">
    <property type="nucleotide sequence ID" value="NZ_JACOOO010000037.1"/>
</dbReference>
<feature type="transmembrane region" description="Helical" evidence="6">
    <location>
        <begin position="213"/>
        <end position="234"/>
    </location>
</feature>
<dbReference type="NCBIfam" id="TIGR00765">
    <property type="entry name" value="yihY_not_rbn"/>
    <property type="match status" value="1"/>
</dbReference>
<dbReference type="Pfam" id="PF03631">
    <property type="entry name" value="Virul_fac_BrkB"/>
    <property type="match status" value="1"/>
</dbReference>
<evidence type="ECO:0000256" key="3">
    <source>
        <dbReference type="ARBA" id="ARBA00022692"/>
    </source>
</evidence>
<feature type="transmembrane region" description="Helical" evidence="6">
    <location>
        <begin position="35"/>
        <end position="56"/>
    </location>
</feature>
<dbReference type="EMBL" id="JACOOO010000037">
    <property type="protein sequence ID" value="MBC5630358.1"/>
    <property type="molecule type" value="Genomic_DNA"/>
</dbReference>
<evidence type="ECO:0000256" key="6">
    <source>
        <dbReference type="SAM" id="Phobius"/>
    </source>
</evidence>
<feature type="transmembrane region" description="Helical" evidence="6">
    <location>
        <begin position="94"/>
        <end position="114"/>
    </location>
</feature>
<dbReference type="PIRSF" id="PIRSF035875">
    <property type="entry name" value="RNase_BN"/>
    <property type="match status" value="1"/>
</dbReference>
<dbReference type="PANTHER" id="PTHR30213:SF0">
    <property type="entry name" value="UPF0761 MEMBRANE PROTEIN YIHY"/>
    <property type="match status" value="1"/>
</dbReference>
<comment type="subcellular location">
    <subcellularLocation>
        <location evidence="1">Cell membrane</location>
        <topology evidence="1">Multi-pass membrane protein</topology>
    </subcellularLocation>
</comment>
<comment type="caution">
    <text evidence="7">The sequence shown here is derived from an EMBL/GenBank/DDBJ whole genome shotgun (WGS) entry which is preliminary data.</text>
</comment>
<evidence type="ECO:0000256" key="4">
    <source>
        <dbReference type="ARBA" id="ARBA00022989"/>
    </source>
</evidence>
<evidence type="ECO:0000313" key="8">
    <source>
        <dbReference type="Proteomes" id="UP000596929"/>
    </source>
</evidence>
<accession>A0ABR7DG88</accession>
<evidence type="ECO:0000256" key="5">
    <source>
        <dbReference type="ARBA" id="ARBA00023136"/>
    </source>
</evidence>
<organism evidence="7 8">
    <name type="scientific">Clostridium hominis</name>
    <dbReference type="NCBI Taxonomy" id="2763036"/>
    <lineage>
        <taxon>Bacteria</taxon>
        <taxon>Bacillati</taxon>
        <taxon>Bacillota</taxon>
        <taxon>Clostridia</taxon>
        <taxon>Eubacteriales</taxon>
        <taxon>Clostridiaceae</taxon>
        <taxon>Clostridium</taxon>
    </lineage>
</organism>